<organism evidence="8 9">
    <name type="scientific">Bacillus cereus</name>
    <dbReference type="NCBI Taxonomy" id="1396"/>
    <lineage>
        <taxon>Bacteria</taxon>
        <taxon>Bacillati</taxon>
        <taxon>Bacillota</taxon>
        <taxon>Bacilli</taxon>
        <taxon>Bacillales</taxon>
        <taxon>Bacillaceae</taxon>
        <taxon>Bacillus</taxon>
        <taxon>Bacillus cereus group</taxon>
    </lineage>
</organism>
<reference evidence="8 9" key="1">
    <citation type="submission" date="2015-09" db="EMBL/GenBank/DDBJ databases">
        <title>Bacillus cereus food isolates.</title>
        <authorList>
            <person name="Boekhorst J."/>
        </authorList>
    </citation>
    <scope>NUCLEOTIDE SEQUENCE [LARGE SCALE GENOMIC DNA]</scope>
    <source>
        <strain evidence="8 9">B4088</strain>
    </source>
</reference>
<dbReference type="PANTHER" id="PTHR10629:SF52">
    <property type="entry name" value="DNA (CYTOSINE-5)-METHYLTRANSFERASE 1"/>
    <property type="match status" value="1"/>
</dbReference>
<evidence type="ECO:0000256" key="7">
    <source>
        <dbReference type="RuleBase" id="RU000416"/>
    </source>
</evidence>
<name>A0A162NRV9_BACCE</name>
<keyword evidence="5" id="KW-0680">Restriction system</keyword>
<evidence type="ECO:0000256" key="4">
    <source>
        <dbReference type="ARBA" id="ARBA00022691"/>
    </source>
</evidence>
<dbReference type="Proteomes" id="UP000076482">
    <property type="component" value="Unassembled WGS sequence"/>
</dbReference>
<dbReference type="Gene3D" id="3.40.50.150">
    <property type="entry name" value="Vaccinia Virus protein VP39"/>
    <property type="match status" value="1"/>
</dbReference>
<proteinExistence type="inferred from homology"/>
<evidence type="ECO:0000256" key="5">
    <source>
        <dbReference type="ARBA" id="ARBA00022747"/>
    </source>
</evidence>
<keyword evidence="2 6" id="KW-0489">Methyltransferase</keyword>
<dbReference type="InterPro" id="IPR029063">
    <property type="entry name" value="SAM-dependent_MTases_sf"/>
</dbReference>
<keyword evidence="3 6" id="KW-0808">Transferase</keyword>
<protein>
    <recommendedName>
        <fullName evidence="1">DNA (cytosine-5-)-methyltransferase</fullName>
        <ecNumber evidence="1">2.1.1.37</ecNumber>
    </recommendedName>
</protein>
<feature type="active site" evidence="6">
    <location>
        <position position="155"/>
    </location>
</feature>
<dbReference type="Pfam" id="PF00145">
    <property type="entry name" value="DNA_methylase"/>
    <property type="match status" value="1"/>
</dbReference>
<evidence type="ECO:0000256" key="3">
    <source>
        <dbReference type="ARBA" id="ARBA00022679"/>
    </source>
</evidence>
<dbReference type="NCBIfam" id="TIGR00675">
    <property type="entry name" value="dcm"/>
    <property type="match status" value="1"/>
</dbReference>
<evidence type="ECO:0000256" key="6">
    <source>
        <dbReference type="PROSITE-ProRule" id="PRU01016"/>
    </source>
</evidence>
<dbReference type="InterPro" id="IPR001525">
    <property type="entry name" value="C5_MeTfrase"/>
</dbReference>
<dbReference type="GO" id="GO:0009307">
    <property type="term" value="P:DNA restriction-modification system"/>
    <property type="evidence" value="ECO:0007669"/>
    <property type="project" value="UniProtKB-KW"/>
</dbReference>
<gene>
    <name evidence="8" type="ORF">B4088_6392</name>
</gene>
<dbReference type="PRINTS" id="PR00105">
    <property type="entry name" value="C5METTRFRASE"/>
</dbReference>
<dbReference type="GO" id="GO:0032259">
    <property type="term" value="P:methylation"/>
    <property type="evidence" value="ECO:0007669"/>
    <property type="project" value="UniProtKB-KW"/>
</dbReference>
<keyword evidence="4 6" id="KW-0949">S-adenosyl-L-methionine</keyword>
<dbReference type="EC" id="2.1.1.37" evidence="1"/>
<sequence length="431" mass="47728">MFSKAAKAVAKVLSKEKKVIDITKRLNRKKKFEFVMSKKQLANVAGDYVQTSIFDFLESNDSSVSNVLSSSAKEALENVRIPLQAISLFSGAGLLDFGFMQAGIDITLALEKDADACLTYRHNFGDHIVNGDITEFDKSKFKENGAPIMIAGSPCFGLTNANRIRDKKEGDETEDVDVVQSVLDNEHNKLIREFVDSIKANPNTKVFVLENVVQILTAGGGILVDEIMRELPEFEFTIGVINAADMGTPQARKRAFIIGSLIGKIDFPKPLLAPEEHVTVAQAFAGLNDSIPNQRDFSKPRKDTVARMKHIAQGQNWEAIPDELKTPKMQKGGTHSSVYKRLEADKPSITITNVRKSNITHPTEDRTLTIRECARLFGLPDTFEFIGKLSAMHQQIANAVTVQSAQSVAEAIVRTVQKYNIRNGFEKMQLV</sequence>
<dbReference type="InterPro" id="IPR050390">
    <property type="entry name" value="C5-Methyltransferase"/>
</dbReference>
<dbReference type="GO" id="GO:0003886">
    <property type="term" value="F:DNA (cytosine-5-)-methyltransferase activity"/>
    <property type="evidence" value="ECO:0007669"/>
    <property type="project" value="UniProtKB-EC"/>
</dbReference>
<dbReference type="PANTHER" id="PTHR10629">
    <property type="entry name" value="CYTOSINE-SPECIFIC METHYLTRANSFERASE"/>
    <property type="match status" value="1"/>
</dbReference>
<dbReference type="AlphaFoldDB" id="A0A162NRV9"/>
<accession>A0A162NRV9</accession>
<evidence type="ECO:0000256" key="2">
    <source>
        <dbReference type="ARBA" id="ARBA00022603"/>
    </source>
</evidence>
<dbReference type="SUPFAM" id="SSF53335">
    <property type="entry name" value="S-adenosyl-L-methionine-dependent methyltransferases"/>
    <property type="match status" value="1"/>
</dbReference>
<evidence type="ECO:0000313" key="9">
    <source>
        <dbReference type="Proteomes" id="UP000076482"/>
    </source>
</evidence>
<evidence type="ECO:0000256" key="1">
    <source>
        <dbReference type="ARBA" id="ARBA00011975"/>
    </source>
</evidence>
<dbReference type="PROSITE" id="PS51679">
    <property type="entry name" value="SAM_MT_C5"/>
    <property type="match status" value="1"/>
</dbReference>
<dbReference type="EMBL" id="LJKE01000132">
    <property type="protein sequence ID" value="KZD50195.1"/>
    <property type="molecule type" value="Genomic_DNA"/>
</dbReference>
<evidence type="ECO:0000313" key="8">
    <source>
        <dbReference type="EMBL" id="KZD50195.1"/>
    </source>
</evidence>
<comment type="caution">
    <text evidence="8">The sequence shown here is derived from an EMBL/GenBank/DDBJ whole genome shotgun (WGS) entry which is preliminary data.</text>
</comment>
<dbReference type="PATRIC" id="fig|1396.535.peg.5635"/>
<dbReference type="REBASE" id="151069">
    <property type="entry name" value="M.Bce4088ORF6392P"/>
</dbReference>
<comment type="similarity">
    <text evidence="6 7">Belongs to the class I-like SAM-binding methyltransferase superfamily. C5-methyltransferase family.</text>
</comment>
<dbReference type="Gene3D" id="3.90.120.10">
    <property type="entry name" value="DNA Methylase, subunit A, domain 2"/>
    <property type="match status" value="1"/>
</dbReference>